<sequence>MGMPVYMIGFQTDAFEEPYGSITPLGLGRTSVSIAHGSETIWPMVMRVLRDGFARAHSVQILAIEADALSLRRTGRPVAGSCKTCPQSRVGHSECRQRLTEILCRVRYLCGDGPKGRLQKAGLDGFETPFTALP</sequence>
<evidence type="ECO:0000313" key="2">
    <source>
        <dbReference type="Proteomes" id="UP000192074"/>
    </source>
</evidence>
<dbReference type="Proteomes" id="UP000192074">
    <property type="component" value="Unassembled WGS sequence"/>
</dbReference>
<protein>
    <submittedName>
        <fullName evidence="1">Uncharacterized protein</fullName>
    </submittedName>
</protein>
<accession>A0A822VCJ0</accession>
<comment type="caution">
    <text evidence="1">The sequence shown here is derived from an EMBL/GenBank/DDBJ whole genome shotgun (WGS) entry which is preliminary data.</text>
</comment>
<dbReference type="EMBL" id="FCNL01000042">
    <property type="protein sequence ID" value="CVI25217.1"/>
    <property type="molecule type" value="Genomic_DNA"/>
</dbReference>
<name>A0A822VCJ0_AGRTU</name>
<reference evidence="1 2" key="1">
    <citation type="submission" date="2016-01" db="EMBL/GenBank/DDBJ databases">
        <authorList>
            <person name="Regsiter A."/>
            <person name="william w."/>
        </authorList>
    </citation>
    <scope>NUCLEOTIDE SEQUENCE [LARGE SCALE GENOMIC DNA]</scope>
    <source>
        <strain evidence="1 2">B6</strain>
    </source>
</reference>
<organism evidence="1 2">
    <name type="scientific">Agrobacterium tumefaciens str. B6</name>
    <dbReference type="NCBI Taxonomy" id="1183423"/>
    <lineage>
        <taxon>Bacteria</taxon>
        <taxon>Pseudomonadati</taxon>
        <taxon>Pseudomonadota</taxon>
        <taxon>Alphaproteobacteria</taxon>
        <taxon>Hyphomicrobiales</taxon>
        <taxon>Rhizobiaceae</taxon>
        <taxon>Rhizobium/Agrobacterium group</taxon>
        <taxon>Agrobacterium</taxon>
        <taxon>Agrobacterium tumefaciens complex</taxon>
    </lineage>
</organism>
<evidence type="ECO:0000313" key="1">
    <source>
        <dbReference type="EMBL" id="CVI25217.1"/>
    </source>
</evidence>
<dbReference type="AlphaFoldDB" id="A0A822VCJ0"/>
<gene>
    <name evidence="1" type="ORF">AGR4A_pAt30032</name>
</gene>
<proteinExistence type="predicted"/>